<evidence type="ECO:0000256" key="10">
    <source>
        <dbReference type="ARBA" id="ARBA00023204"/>
    </source>
</evidence>
<dbReference type="OrthoDB" id="10060499at2759"/>
<dbReference type="GO" id="GO:0006281">
    <property type="term" value="P:DNA repair"/>
    <property type="evidence" value="ECO:0007669"/>
    <property type="project" value="UniProtKB-KW"/>
</dbReference>
<sequence>MSVSSFEVNSAAAMRDYYVEPRLDYRTISGVNGPLVVLENVKGPRFSEIVNLKLGNGEMRKGQVLEIFGNKAIVQAAGIVSKMIQEGEIAGRVILLAGEPGTGKTAIAMGIAQSLGSETPFTSLAASEIYSLEMSKTEALTQAFRKSIALRIKEESEIICGEVVEIKVERSLSGSGDKIGSITLKTTDMETVYELGAKMINAITKEKISAGDVITIDKANGKITRLGRSFSRSKDYDAVSNDTKYVQCPEGELQQRKEVVHTVSLHDIDVINSRQQGFLALFAGDTGEIKAEVREQIDEKVSEWKENGKASIVPGVLFIDEAHMLDMECYSFLNRVLESKMAPILILATNRGITTIRGTKYQGPHGIPLDFLDRLLIIATDPYAPKEVRQILKIRCEEEDVDMSEEALELLTTIAGQASLRYAMNMIITASLAAAKRKSNTVGVEDVKRVYGLFSDIGRSVKTLKEFQEDYLYSEVE</sequence>
<evidence type="ECO:0000256" key="2">
    <source>
        <dbReference type="ARBA" id="ARBA00007519"/>
    </source>
</evidence>
<evidence type="ECO:0000256" key="4">
    <source>
        <dbReference type="ARBA" id="ARBA00022763"/>
    </source>
</evidence>
<dbReference type="GO" id="GO:0005634">
    <property type="term" value="C:nucleus"/>
    <property type="evidence" value="ECO:0007669"/>
    <property type="project" value="UniProtKB-SubCell"/>
</dbReference>
<dbReference type="Gene3D" id="3.40.50.300">
    <property type="entry name" value="P-loop containing nucleotide triphosphate hydrolases"/>
    <property type="match status" value="1"/>
</dbReference>
<keyword evidence="5 12" id="KW-0378">Hydrolase</keyword>
<dbReference type="GO" id="GO:0016887">
    <property type="term" value="F:ATP hydrolysis activity"/>
    <property type="evidence" value="ECO:0007669"/>
    <property type="project" value="RHEA"/>
</dbReference>
<evidence type="ECO:0000256" key="6">
    <source>
        <dbReference type="ARBA" id="ARBA00022806"/>
    </source>
</evidence>
<accession>A0A196SKE4</accession>
<dbReference type="CDD" id="cd18118">
    <property type="entry name" value="ATP-synt_V_A-type_beta_N"/>
    <property type="match status" value="1"/>
</dbReference>
<comment type="subcellular location">
    <subcellularLocation>
        <location evidence="1">Nucleus</location>
    </subcellularLocation>
</comment>
<dbReference type="InterPro" id="IPR041048">
    <property type="entry name" value="RuvB-like_C"/>
</dbReference>
<keyword evidence="4" id="KW-0227">DNA damage</keyword>
<dbReference type="InterPro" id="IPR003593">
    <property type="entry name" value="AAA+_ATPase"/>
</dbReference>
<dbReference type="InterPro" id="IPR027238">
    <property type="entry name" value="RuvB-like"/>
</dbReference>
<keyword evidence="6 12" id="KW-0347">Helicase</keyword>
<comment type="catalytic activity">
    <reaction evidence="12">
        <text>ATP + H2O = ADP + phosphate + H(+)</text>
        <dbReference type="Rhea" id="RHEA:13065"/>
        <dbReference type="ChEBI" id="CHEBI:15377"/>
        <dbReference type="ChEBI" id="CHEBI:15378"/>
        <dbReference type="ChEBI" id="CHEBI:30616"/>
        <dbReference type="ChEBI" id="CHEBI:43474"/>
        <dbReference type="ChEBI" id="CHEBI:456216"/>
        <dbReference type="EC" id="3.6.4.12"/>
    </reaction>
</comment>
<dbReference type="PANTHER" id="PTHR11093">
    <property type="entry name" value="RUVB-RELATED REPTIN AND PONTIN"/>
    <property type="match status" value="1"/>
</dbReference>
<evidence type="ECO:0000256" key="3">
    <source>
        <dbReference type="ARBA" id="ARBA00022741"/>
    </source>
</evidence>
<dbReference type="FunFam" id="1.10.8.60:FF:000010">
    <property type="entry name" value="RuvB-like helicase"/>
    <property type="match status" value="1"/>
</dbReference>
<evidence type="ECO:0000256" key="9">
    <source>
        <dbReference type="ARBA" id="ARBA00023163"/>
    </source>
</evidence>
<dbReference type="AlphaFoldDB" id="A0A196SKE4"/>
<dbReference type="FunFam" id="2.40.50.360:FF:000002">
    <property type="entry name" value="RuvB-like helicase"/>
    <property type="match status" value="1"/>
</dbReference>
<dbReference type="GO" id="GO:1902600">
    <property type="term" value="P:proton transmembrane transport"/>
    <property type="evidence" value="ECO:0007669"/>
    <property type="project" value="InterPro"/>
</dbReference>
<dbReference type="SMART" id="SM00382">
    <property type="entry name" value="AAA"/>
    <property type="match status" value="1"/>
</dbReference>
<evidence type="ECO:0000313" key="14">
    <source>
        <dbReference type="EMBL" id="OAO17518.1"/>
    </source>
</evidence>
<dbReference type="SUPFAM" id="SSF52540">
    <property type="entry name" value="P-loop containing nucleoside triphosphate hydrolases"/>
    <property type="match status" value="1"/>
</dbReference>
<dbReference type="EMBL" id="LXWW01000027">
    <property type="protein sequence ID" value="OAO17518.1"/>
    <property type="molecule type" value="Genomic_DNA"/>
</dbReference>
<comment type="similarity">
    <text evidence="2 12">Belongs to the RuvB family.</text>
</comment>
<keyword evidence="7 12" id="KW-0067">ATP-binding</keyword>
<dbReference type="Pfam" id="PF17856">
    <property type="entry name" value="TIP49_C"/>
    <property type="match status" value="1"/>
</dbReference>
<evidence type="ECO:0000256" key="11">
    <source>
        <dbReference type="ARBA" id="ARBA00023242"/>
    </source>
</evidence>
<dbReference type="InterPro" id="IPR027417">
    <property type="entry name" value="P-loop_NTPase"/>
</dbReference>
<gene>
    <name evidence="14" type="ORF">AV274_0761</name>
</gene>
<evidence type="ECO:0000256" key="8">
    <source>
        <dbReference type="ARBA" id="ARBA00023015"/>
    </source>
</evidence>
<name>A0A196SKE4_BLAHN</name>
<evidence type="ECO:0000256" key="12">
    <source>
        <dbReference type="RuleBase" id="RU363048"/>
    </source>
</evidence>
<dbReference type="Pfam" id="PF06068">
    <property type="entry name" value="TIP49"/>
    <property type="match status" value="1"/>
</dbReference>
<keyword evidence="8 12" id="KW-0805">Transcription regulation</keyword>
<dbReference type="InterPro" id="IPR010339">
    <property type="entry name" value="TIP49_P-loop"/>
</dbReference>
<dbReference type="Gene3D" id="2.40.50.360">
    <property type="entry name" value="RuvB-like helicase, domain II"/>
    <property type="match status" value="1"/>
</dbReference>
<reference evidence="14 15" key="1">
    <citation type="submission" date="2016-05" db="EMBL/GenBank/DDBJ databases">
        <title>Nuclear genome of Blastocystis sp. subtype 1 NandII.</title>
        <authorList>
            <person name="Gentekaki E."/>
            <person name="Curtis B."/>
            <person name="Stairs C."/>
            <person name="Eme L."/>
            <person name="Herman E."/>
            <person name="Klimes V."/>
            <person name="Arias M.C."/>
            <person name="Elias M."/>
            <person name="Hilliou F."/>
            <person name="Klute M."/>
            <person name="Malik S.-B."/>
            <person name="Pightling A."/>
            <person name="Rachubinski R."/>
            <person name="Salas D."/>
            <person name="Schlacht A."/>
            <person name="Suga H."/>
            <person name="Archibald J."/>
            <person name="Ball S.G."/>
            <person name="Clark G."/>
            <person name="Dacks J."/>
            <person name="Van Der Giezen M."/>
            <person name="Tsaousis A."/>
            <person name="Roger A."/>
        </authorList>
    </citation>
    <scope>NUCLEOTIDE SEQUENCE [LARGE SCALE GENOMIC DNA]</scope>
    <source>
        <strain evidence="15">ATCC 50177 / NandII</strain>
    </source>
</reference>
<evidence type="ECO:0000259" key="13">
    <source>
        <dbReference type="SMART" id="SM00382"/>
    </source>
</evidence>
<keyword evidence="11 12" id="KW-0539">Nucleus</keyword>
<dbReference type="GO" id="GO:0005524">
    <property type="term" value="F:ATP binding"/>
    <property type="evidence" value="ECO:0007669"/>
    <property type="project" value="UniProtKB-KW"/>
</dbReference>
<keyword evidence="9 12" id="KW-0804">Transcription</keyword>
<dbReference type="GO" id="GO:0003678">
    <property type="term" value="F:DNA helicase activity"/>
    <property type="evidence" value="ECO:0007669"/>
    <property type="project" value="UniProtKB-EC"/>
</dbReference>
<evidence type="ECO:0000256" key="5">
    <source>
        <dbReference type="ARBA" id="ARBA00022801"/>
    </source>
</evidence>
<organism evidence="14 15">
    <name type="scientific">Blastocystis sp. subtype 1 (strain ATCC 50177 / NandII)</name>
    <dbReference type="NCBI Taxonomy" id="478820"/>
    <lineage>
        <taxon>Eukaryota</taxon>
        <taxon>Sar</taxon>
        <taxon>Stramenopiles</taxon>
        <taxon>Bigyra</taxon>
        <taxon>Opalozoa</taxon>
        <taxon>Opalinata</taxon>
        <taxon>Blastocystidae</taxon>
        <taxon>Blastocystis</taxon>
    </lineage>
</organism>
<protein>
    <recommendedName>
        <fullName evidence="12">RuvB-like helicase</fullName>
        <ecNumber evidence="12">3.6.4.12</ecNumber>
    </recommendedName>
</protein>
<comment type="caution">
    <text evidence="14">The sequence shown here is derived from an EMBL/GenBank/DDBJ whole genome shotgun (WGS) entry which is preliminary data.</text>
</comment>
<evidence type="ECO:0000313" key="15">
    <source>
        <dbReference type="Proteomes" id="UP000078348"/>
    </source>
</evidence>
<evidence type="ECO:0000256" key="1">
    <source>
        <dbReference type="ARBA" id="ARBA00004123"/>
    </source>
</evidence>
<dbReference type="FunFam" id="3.40.50.300:FF:002221">
    <property type="entry name" value="RuvB-like 2"/>
    <property type="match status" value="1"/>
</dbReference>
<feature type="domain" description="AAA+ ATPase" evidence="13">
    <location>
        <begin position="90"/>
        <end position="395"/>
    </location>
</feature>
<dbReference type="GO" id="GO:0046034">
    <property type="term" value="P:ATP metabolic process"/>
    <property type="evidence" value="ECO:0007669"/>
    <property type="project" value="InterPro"/>
</dbReference>
<keyword evidence="10" id="KW-0234">DNA repair</keyword>
<evidence type="ECO:0000256" key="7">
    <source>
        <dbReference type="ARBA" id="ARBA00022840"/>
    </source>
</evidence>
<keyword evidence="15" id="KW-1185">Reference proteome</keyword>
<proteinExistence type="inferred from homology"/>
<dbReference type="InterPro" id="IPR042487">
    <property type="entry name" value="RuvBL1/2_DNA/RNA_bd_dom"/>
</dbReference>
<dbReference type="Proteomes" id="UP000078348">
    <property type="component" value="Unassembled WGS sequence"/>
</dbReference>
<dbReference type="EC" id="3.6.4.12" evidence="12"/>
<dbReference type="STRING" id="478820.A0A196SKE4"/>
<keyword evidence="3 12" id="KW-0547">Nucleotide-binding</keyword>
<dbReference type="Gene3D" id="1.10.8.60">
    <property type="match status" value="1"/>
</dbReference>